<evidence type="ECO:0000256" key="7">
    <source>
        <dbReference type="ARBA" id="ARBA00029392"/>
    </source>
</evidence>
<dbReference type="GO" id="GO:0006631">
    <property type="term" value="P:fatty acid metabolic process"/>
    <property type="evidence" value="ECO:0007669"/>
    <property type="project" value="UniProtKB-KW"/>
</dbReference>
<gene>
    <name evidence="11" type="ORF">AJ79_04778</name>
</gene>
<dbReference type="InterPro" id="IPR003140">
    <property type="entry name" value="PLipase/COase/thioEstase"/>
</dbReference>
<dbReference type="GO" id="GO:0008474">
    <property type="term" value="F:palmitoyl-(protein) hydrolase activity"/>
    <property type="evidence" value="ECO:0007669"/>
    <property type="project" value="UniProtKB-EC"/>
</dbReference>
<evidence type="ECO:0000313" key="12">
    <source>
        <dbReference type="Proteomes" id="UP000223968"/>
    </source>
</evidence>
<feature type="domain" description="Phospholipase/carboxylesterase/thioesterase" evidence="10">
    <location>
        <begin position="21"/>
        <end position="98"/>
    </location>
</feature>
<dbReference type="PANTHER" id="PTHR10655">
    <property type="entry name" value="LYSOPHOSPHOLIPASE-RELATED"/>
    <property type="match status" value="1"/>
</dbReference>
<dbReference type="EMBL" id="PDNB01000070">
    <property type="protein sequence ID" value="PGH11638.1"/>
    <property type="molecule type" value="Genomic_DNA"/>
</dbReference>
<evidence type="ECO:0000256" key="4">
    <source>
        <dbReference type="ARBA" id="ARBA00022487"/>
    </source>
</evidence>
<evidence type="ECO:0000259" key="10">
    <source>
        <dbReference type="Pfam" id="PF02230"/>
    </source>
</evidence>
<evidence type="ECO:0000256" key="9">
    <source>
        <dbReference type="ARBA" id="ARBA00047337"/>
    </source>
</evidence>
<comment type="function">
    <text evidence="7">Hydrolyzes fatty acids from S-acylated cysteine residues in proteins with a strong preference for palmitoylated G-alpha proteins over other acyl substrates. Mediates the deacylation of G-alpha proteins such as GPA1 in vivo, but has weak or no activity toward palmitoylated Ras proteins. Has weak lysophospholipase activity in vitro; however such activity may not exist in vivo.</text>
</comment>
<dbReference type="Gene3D" id="3.40.50.1820">
    <property type="entry name" value="alpha/beta hydrolase"/>
    <property type="match status" value="1"/>
</dbReference>
<evidence type="ECO:0000313" key="11">
    <source>
        <dbReference type="EMBL" id="PGH11638.1"/>
    </source>
</evidence>
<dbReference type="InterPro" id="IPR029058">
    <property type="entry name" value="AB_hydrolase_fold"/>
</dbReference>
<evidence type="ECO:0000256" key="8">
    <source>
        <dbReference type="ARBA" id="ARBA00031195"/>
    </source>
</evidence>
<name>A0A2B7XSQ9_9EURO</name>
<reference evidence="11 12" key="1">
    <citation type="submission" date="2017-10" db="EMBL/GenBank/DDBJ databases">
        <title>Comparative genomics in systemic dimorphic fungi from Ajellomycetaceae.</title>
        <authorList>
            <person name="Munoz J.F."/>
            <person name="Mcewen J.G."/>
            <person name="Clay O.K."/>
            <person name="Cuomo C.A."/>
        </authorList>
    </citation>
    <scope>NUCLEOTIDE SEQUENCE [LARGE SCALE GENOMIC DNA]</scope>
    <source>
        <strain evidence="11 12">UAMH5409</strain>
    </source>
</reference>
<evidence type="ECO:0000256" key="6">
    <source>
        <dbReference type="ARBA" id="ARBA00022832"/>
    </source>
</evidence>
<dbReference type="GO" id="GO:0052689">
    <property type="term" value="F:carboxylic ester hydrolase activity"/>
    <property type="evidence" value="ECO:0007669"/>
    <property type="project" value="UniProtKB-KW"/>
</dbReference>
<keyword evidence="6" id="KW-0276">Fatty acid metabolism</keyword>
<dbReference type="Pfam" id="PF02230">
    <property type="entry name" value="Abhydrolase_2"/>
    <property type="match status" value="1"/>
</dbReference>
<protein>
    <recommendedName>
        <fullName evidence="3">Acyl-protein thioesterase 1</fullName>
        <ecNumber evidence="2">3.1.2.22</ecNumber>
    </recommendedName>
    <alternativeName>
        <fullName evidence="8">Palmitoyl-protein hydrolase</fullName>
    </alternativeName>
</protein>
<keyword evidence="5" id="KW-0378">Hydrolase</keyword>
<dbReference type="GO" id="GO:0005737">
    <property type="term" value="C:cytoplasm"/>
    <property type="evidence" value="ECO:0007669"/>
    <property type="project" value="TreeGrafter"/>
</dbReference>
<dbReference type="AlphaFoldDB" id="A0A2B7XSQ9"/>
<dbReference type="PANTHER" id="PTHR10655:SF17">
    <property type="entry name" value="LYSOPHOSPHOLIPASE-LIKE PROTEIN 1"/>
    <property type="match status" value="1"/>
</dbReference>
<proteinExistence type="inferred from homology"/>
<dbReference type="STRING" id="1447875.A0A2B7XSQ9"/>
<evidence type="ECO:0000256" key="2">
    <source>
        <dbReference type="ARBA" id="ARBA00012423"/>
    </source>
</evidence>
<dbReference type="Proteomes" id="UP000223968">
    <property type="component" value="Unassembled WGS sequence"/>
</dbReference>
<dbReference type="OrthoDB" id="4197538at2759"/>
<dbReference type="InterPro" id="IPR050565">
    <property type="entry name" value="LYPA1-2/EST-like"/>
</dbReference>
<organism evidence="11 12">
    <name type="scientific">Helicocarpus griseus UAMH5409</name>
    <dbReference type="NCBI Taxonomy" id="1447875"/>
    <lineage>
        <taxon>Eukaryota</taxon>
        <taxon>Fungi</taxon>
        <taxon>Dikarya</taxon>
        <taxon>Ascomycota</taxon>
        <taxon>Pezizomycotina</taxon>
        <taxon>Eurotiomycetes</taxon>
        <taxon>Eurotiomycetidae</taxon>
        <taxon>Onygenales</taxon>
        <taxon>Ajellomycetaceae</taxon>
        <taxon>Helicocarpus</taxon>
    </lineage>
</organism>
<evidence type="ECO:0000256" key="3">
    <source>
        <dbReference type="ARBA" id="ARBA00014923"/>
    </source>
</evidence>
<dbReference type="EC" id="3.1.2.22" evidence="2"/>
<accession>A0A2B7XSQ9</accession>
<keyword evidence="12" id="KW-1185">Reference proteome</keyword>
<evidence type="ECO:0000256" key="5">
    <source>
        <dbReference type="ARBA" id="ARBA00022801"/>
    </source>
</evidence>
<comment type="catalytic activity">
    <reaction evidence="9">
        <text>S-hexadecanoyl-L-cysteinyl-[protein] + H2O = L-cysteinyl-[protein] + hexadecanoate + H(+)</text>
        <dbReference type="Rhea" id="RHEA:19233"/>
        <dbReference type="Rhea" id="RHEA-COMP:10131"/>
        <dbReference type="Rhea" id="RHEA-COMP:11032"/>
        <dbReference type="ChEBI" id="CHEBI:7896"/>
        <dbReference type="ChEBI" id="CHEBI:15377"/>
        <dbReference type="ChEBI" id="CHEBI:15378"/>
        <dbReference type="ChEBI" id="CHEBI:29950"/>
        <dbReference type="ChEBI" id="CHEBI:74151"/>
        <dbReference type="EC" id="3.1.2.22"/>
    </reaction>
</comment>
<evidence type="ECO:0000256" key="1">
    <source>
        <dbReference type="ARBA" id="ARBA00006499"/>
    </source>
</evidence>
<comment type="similarity">
    <text evidence="1">Belongs to the AB hydrolase superfamily. AB hydrolase 2 family.</text>
</comment>
<keyword evidence="4" id="KW-0719">Serine esterase</keyword>
<sequence>MSPSKKSYPEPLVVPPLSPAEHTHTFIILHGRGSNAERFGLELLRSGNLSARLPTVKFIFPTASKRRSRILKKISINQWFDNYSLEDPGQRTELQIDGLCETGAFLRELIEREV</sequence>
<comment type="caution">
    <text evidence="11">The sequence shown here is derived from an EMBL/GenBank/DDBJ whole genome shotgun (WGS) entry which is preliminary data.</text>
</comment>
<keyword evidence="6" id="KW-0443">Lipid metabolism</keyword>